<evidence type="ECO:0000256" key="2">
    <source>
        <dbReference type="ARBA" id="ARBA00006279"/>
    </source>
</evidence>
<feature type="transmembrane region" description="Helical" evidence="7">
    <location>
        <begin position="330"/>
        <end position="349"/>
    </location>
</feature>
<comment type="function">
    <text evidence="7">May be involved in iron transport and iron homeostasis.</text>
</comment>
<feature type="transmembrane region" description="Helical" evidence="7">
    <location>
        <begin position="191"/>
        <end position="217"/>
    </location>
</feature>
<dbReference type="Pfam" id="PF06963">
    <property type="entry name" value="FPN1"/>
    <property type="match status" value="1"/>
</dbReference>
<organism evidence="8 9">
    <name type="scientific">Plectus sambesii</name>
    <dbReference type="NCBI Taxonomy" id="2011161"/>
    <lineage>
        <taxon>Eukaryota</taxon>
        <taxon>Metazoa</taxon>
        <taxon>Ecdysozoa</taxon>
        <taxon>Nematoda</taxon>
        <taxon>Chromadorea</taxon>
        <taxon>Plectida</taxon>
        <taxon>Plectina</taxon>
        <taxon>Plectoidea</taxon>
        <taxon>Plectidae</taxon>
        <taxon>Plectus</taxon>
    </lineage>
</organism>
<accession>A0A914UME6</accession>
<evidence type="ECO:0000313" key="8">
    <source>
        <dbReference type="Proteomes" id="UP000887566"/>
    </source>
</evidence>
<evidence type="ECO:0000256" key="6">
    <source>
        <dbReference type="ARBA" id="ARBA00023136"/>
    </source>
</evidence>
<name>A0A914UME6_9BILA</name>
<keyword evidence="3 7" id="KW-0813">Transport</keyword>
<feature type="transmembrane region" description="Helical" evidence="7">
    <location>
        <begin position="294"/>
        <end position="318"/>
    </location>
</feature>
<feature type="transmembrane region" description="Helical" evidence="7">
    <location>
        <begin position="361"/>
        <end position="380"/>
    </location>
</feature>
<comment type="subcellular location">
    <subcellularLocation>
        <location evidence="1 7">Membrane</location>
        <topology evidence="1 7">Multi-pass membrane protein</topology>
    </subcellularLocation>
</comment>
<dbReference type="PANTHER" id="PTHR11660">
    <property type="entry name" value="SOLUTE CARRIER FAMILY 40 MEMBER"/>
    <property type="match status" value="1"/>
</dbReference>
<dbReference type="GO" id="GO:0016020">
    <property type="term" value="C:membrane"/>
    <property type="evidence" value="ECO:0007669"/>
    <property type="project" value="UniProtKB-SubCell"/>
</dbReference>
<evidence type="ECO:0000256" key="7">
    <source>
        <dbReference type="RuleBase" id="RU365065"/>
    </source>
</evidence>
<keyword evidence="6 7" id="KW-0472">Membrane</keyword>
<comment type="similarity">
    <text evidence="2 7">Belongs to the ferroportin (FP) (TC 2.A.100) family. SLC40A subfamily.</text>
</comment>
<keyword evidence="4 7" id="KW-0812">Transmembrane</keyword>
<evidence type="ECO:0000256" key="4">
    <source>
        <dbReference type="ARBA" id="ARBA00022692"/>
    </source>
</evidence>
<feature type="transmembrane region" description="Helical" evidence="7">
    <location>
        <begin position="499"/>
        <end position="520"/>
    </location>
</feature>
<evidence type="ECO:0000256" key="1">
    <source>
        <dbReference type="ARBA" id="ARBA00004141"/>
    </source>
</evidence>
<evidence type="ECO:0000256" key="3">
    <source>
        <dbReference type="ARBA" id="ARBA00022448"/>
    </source>
</evidence>
<dbReference type="AlphaFoldDB" id="A0A914UME6"/>
<dbReference type="PANTHER" id="PTHR11660:SF57">
    <property type="entry name" value="SOLUTE CARRIER FAMILY 40 MEMBER"/>
    <property type="match status" value="1"/>
</dbReference>
<feature type="transmembrane region" description="Helical" evidence="7">
    <location>
        <begin position="52"/>
        <end position="75"/>
    </location>
</feature>
<feature type="transmembrane region" description="Helical" evidence="7">
    <location>
        <begin position="21"/>
        <end position="46"/>
    </location>
</feature>
<proteinExistence type="inferred from homology"/>
<dbReference type="WBParaSite" id="PSAMB.scaffold1114size35747.g11034.t1">
    <property type="protein sequence ID" value="PSAMB.scaffold1114size35747.g11034.t1"/>
    <property type="gene ID" value="PSAMB.scaffold1114size35747.g11034"/>
</dbReference>
<feature type="transmembrane region" description="Helical" evidence="7">
    <location>
        <begin position="117"/>
        <end position="136"/>
    </location>
</feature>
<dbReference type="Proteomes" id="UP000887566">
    <property type="component" value="Unplaced"/>
</dbReference>
<dbReference type="GO" id="GO:0005381">
    <property type="term" value="F:iron ion transmembrane transporter activity"/>
    <property type="evidence" value="ECO:0007669"/>
    <property type="project" value="UniProtKB-UniRule"/>
</dbReference>
<keyword evidence="5 7" id="KW-1133">Transmembrane helix</keyword>
<evidence type="ECO:0000313" key="9">
    <source>
        <dbReference type="WBParaSite" id="PSAMB.scaffold1114size35747.g11034.t1"/>
    </source>
</evidence>
<sequence>MPSQSFLTRAETFFRSPSFKFYCSYTLLTWSDSWWQFALSLALFAINGNLRFIAINGLIDGLAVLFFASSVGKWIDETKRITATRTTLTITNGSVALSAICLAVLQHWDTSEIWDGFLRFLLIVLAILLSTVAVLAQTGTKIALTKDWLIVICNNEKDKLANMNAWLLRINLTTRIISPLIAGLLMRLVSVSAGCLLIAIWTLCSWSVEFWLLNVVYKSVPALAVKKSTDIALEIVHPSSVGLLESESTVKLEHTVEILLKVTNTVPDKNCSGKFGSVLTATFLGWRSYYRQPVFPAALSLAFLFLTVLDFHGITTGYAYSQGLPADVLAILRGVAALMGIIGSVIYPFSRSKIGLARTGLVSFLLDLLCLALCVLSIWLPGSHFDPIGYFSGSGSIPLTTQSPNSTLDILQNSTELAVGITKANQSGYSYCSISTFLLGVILARCGLYMADLSIIQIMQESIAEHERGVVNGVQSSANRLLSMIRDLLVIVLPDPRTFGLLIIISWLSILSGFLSYSVYSRRIRGHNLLFHRQFSAVLCRKVSPDDRDNNDT</sequence>
<keyword evidence="8" id="KW-1185">Reference proteome</keyword>
<dbReference type="SUPFAM" id="SSF103473">
    <property type="entry name" value="MFS general substrate transporter"/>
    <property type="match status" value="1"/>
</dbReference>
<feature type="transmembrane region" description="Helical" evidence="7">
    <location>
        <begin position="166"/>
        <end position="185"/>
    </location>
</feature>
<dbReference type="InterPro" id="IPR036259">
    <property type="entry name" value="MFS_trans_sf"/>
</dbReference>
<reference evidence="9" key="1">
    <citation type="submission" date="2022-11" db="UniProtKB">
        <authorList>
            <consortium name="WormBaseParasite"/>
        </authorList>
    </citation>
    <scope>IDENTIFICATION</scope>
</reference>
<feature type="transmembrane region" description="Helical" evidence="7">
    <location>
        <begin position="87"/>
        <end position="105"/>
    </location>
</feature>
<dbReference type="InterPro" id="IPR009716">
    <property type="entry name" value="Ferroportin-1"/>
</dbReference>
<protein>
    <recommendedName>
        <fullName evidence="7">Solute carrier family 40 member</fullName>
    </recommendedName>
</protein>
<evidence type="ECO:0000256" key="5">
    <source>
        <dbReference type="ARBA" id="ARBA00022989"/>
    </source>
</evidence>
<keyword evidence="7" id="KW-0406">Ion transport</keyword>